<keyword evidence="3" id="KW-1185">Reference proteome</keyword>
<reference evidence="2" key="1">
    <citation type="submission" date="2021-07" db="EMBL/GenBank/DDBJ databases">
        <title>Neiella marina sp. nov., isolated from the intestinal content of sea cucumber Apostichopus japonicus.</title>
        <authorList>
            <person name="Bai X."/>
        </authorList>
    </citation>
    <scope>NUCLEOTIDE SEQUENCE</scope>
    <source>
        <strain evidence="2">126</strain>
    </source>
</reference>
<gene>
    <name evidence="2" type="ORF">K0504_08375</name>
</gene>
<dbReference type="Pfam" id="PF12292">
    <property type="entry name" value="DUF3624"/>
    <property type="match status" value="1"/>
</dbReference>
<name>A0ABS7EFA7_9GAMM</name>
<feature type="transmembrane region" description="Helical" evidence="1">
    <location>
        <begin position="21"/>
        <end position="39"/>
    </location>
</feature>
<evidence type="ECO:0000313" key="2">
    <source>
        <dbReference type="EMBL" id="MBW8191046.1"/>
    </source>
</evidence>
<accession>A0ABS7EFA7</accession>
<evidence type="ECO:0000313" key="3">
    <source>
        <dbReference type="Proteomes" id="UP001166251"/>
    </source>
</evidence>
<keyword evidence="1" id="KW-1133">Transmembrane helix</keyword>
<keyword evidence="1" id="KW-0812">Transmembrane</keyword>
<dbReference type="EMBL" id="JAHZSS010000008">
    <property type="protein sequence ID" value="MBW8191046.1"/>
    <property type="molecule type" value="Genomic_DNA"/>
</dbReference>
<protein>
    <submittedName>
        <fullName evidence="2">DUF3624 domain-containing protein</fullName>
    </submittedName>
</protein>
<dbReference type="InterPro" id="IPR022072">
    <property type="entry name" value="DUF3624"/>
</dbReference>
<evidence type="ECO:0000256" key="1">
    <source>
        <dbReference type="SAM" id="Phobius"/>
    </source>
</evidence>
<organism evidence="2 3">
    <name type="scientific">Neiella holothuriorum</name>
    <dbReference type="NCBI Taxonomy" id="2870530"/>
    <lineage>
        <taxon>Bacteria</taxon>
        <taxon>Pseudomonadati</taxon>
        <taxon>Pseudomonadota</taxon>
        <taxon>Gammaproteobacteria</taxon>
        <taxon>Alteromonadales</taxon>
        <taxon>Echinimonadaceae</taxon>
        <taxon>Neiella</taxon>
    </lineage>
</organism>
<sequence length="77" mass="9179">MPCDECISTVFKRKLGRCKRCMWQLLILSLVCWPLWFVYYSDTPKVVESVALLLFSCVFTLLLLLHLLMWAILRVRR</sequence>
<keyword evidence="1" id="KW-0472">Membrane</keyword>
<proteinExistence type="predicted"/>
<comment type="caution">
    <text evidence="2">The sequence shown here is derived from an EMBL/GenBank/DDBJ whole genome shotgun (WGS) entry which is preliminary data.</text>
</comment>
<feature type="transmembrane region" description="Helical" evidence="1">
    <location>
        <begin position="51"/>
        <end position="73"/>
    </location>
</feature>
<dbReference type="Proteomes" id="UP001166251">
    <property type="component" value="Unassembled WGS sequence"/>
</dbReference>